<protein>
    <submittedName>
        <fullName evidence="2">DUF554 domain-containing protein</fullName>
    </submittedName>
</protein>
<dbReference type="Proteomes" id="UP000830835">
    <property type="component" value="Unassembled WGS sequence"/>
</dbReference>
<feature type="transmembrane region" description="Helical" evidence="1">
    <location>
        <begin position="105"/>
        <end position="127"/>
    </location>
</feature>
<reference evidence="2" key="1">
    <citation type="submission" date="2021-02" db="EMBL/GenBank/DDBJ databases">
        <title>The CRISPR/cas machinery reduction and long-range gene transfer in the hot spring cyanobacterium Synechococcus.</title>
        <authorList>
            <person name="Dvorak P."/>
            <person name="Jahodarova E."/>
            <person name="Hasler P."/>
            <person name="Poulickova A."/>
        </authorList>
    </citation>
    <scope>NUCLEOTIDE SEQUENCE</scope>
    <source>
        <strain evidence="2">Rupite</strain>
    </source>
</reference>
<keyword evidence="1" id="KW-0812">Transmembrane</keyword>
<feature type="transmembrane region" description="Helical" evidence="1">
    <location>
        <begin position="63"/>
        <end position="85"/>
    </location>
</feature>
<comment type="caution">
    <text evidence="2">The sequence shown here is derived from an EMBL/GenBank/DDBJ whole genome shotgun (WGS) entry which is preliminary data.</text>
</comment>
<dbReference type="PANTHER" id="PTHR36111:SF2">
    <property type="entry name" value="INNER MEMBRANE PROTEIN"/>
    <property type="match status" value="1"/>
</dbReference>
<dbReference type="PANTHER" id="PTHR36111">
    <property type="entry name" value="INNER MEMBRANE PROTEIN-RELATED"/>
    <property type="match status" value="1"/>
</dbReference>
<evidence type="ECO:0000313" key="2">
    <source>
        <dbReference type="EMBL" id="MCJ2542904.1"/>
    </source>
</evidence>
<dbReference type="RefSeq" id="WP_244350186.1">
    <property type="nucleotide sequence ID" value="NZ_JAFIRA010000017.1"/>
</dbReference>
<evidence type="ECO:0000313" key="3">
    <source>
        <dbReference type="Proteomes" id="UP000830835"/>
    </source>
</evidence>
<dbReference type="EMBL" id="JAFIRA010000017">
    <property type="protein sequence ID" value="MCJ2542904.1"/>
    <property type="molecule type" value="Genomic_DNA"/>
</dbReference>
<evidence type="ECO:0000256" key="1">
    <source>
        <dbReference type="SAM" id="Phobius"/>
    </source>
</evidence>
<organism evidence="2 3">
    <name type="scientific">Thermostichus vulcanus str. 'Rupite'</name>
    <dbReference type="NCBI Taxonomy" id="2813851"/>
    <lineage>
        <taxon>Bacteria</taxon>
        <taxon>Bacillati</taxon>
        <taxon>Cyanobacteriota</taxon>
        <taxon>Cyanophyceae</taxon>
        <taxon>Thermostichales</taxon>
        <taxon>Thermostichaceae</taxon>
        <taxon>Thermostichus</taxon>
    </lineage>
</organism>
<feature type="transmembrane region" description="Helical" evidence="1">
    <location>
        <begin position="189"/>
        <end position="209"/>
    </location>
</feature>
<feature type="transmembrane region" description="Helical" evidence="1">
    <location>
        <begin position="215"/>
        <end position="235"/>
    </location>
</feature>
<accession>A0ABT0CAU0</accession>
<gene>
    <name evidence="2" type="ORF">JX360_08300</name>
</gene>
<keyword evidence="1" id="KW-1133">Transmembrane helix</keyword>
<dbReference type="InterPro" id="IPR007563">
    <property type="entry name" value="DUF554"/>
</dbReference>
<name>A0ABT0CAU0_THEVL</name>
<feature type="transmembrane region" description="Helical" evidence="1">
    <location>
        <begin position="155"/>
        <end position="177"/>
    </location>
</feature>
<feature type="transmembrane region" description="Helical" evidence="1">
    <location>
        <begin position="6"/>
        <end position="25"/>
    </location>
</feature>
<feature type="transmembrane region" description="Helical" evidence="1">
    <location>
        <begin position="37"/>
        <end position="57"/>
    </location>
</feature>
<keyword evidence="3" id="KW-1185">Reference proteome</keyword>
<dbReference type="Pfam" id="PF04474">
    <property type="entry name" value="DUF554"/>
    <property type="match status" value="1"/>
</dbReference>
<keyword evidence="1" id="KW-0472">Membrane</keyword>
<sequence length="239" mass="24816">MALPGTGTLVNTLAIVVGSAMGWGLGSRLPERIGQTVLQGLGSLVLILGIQMALTLSSAAQSVTVLIALVLGAVVGEWINLEAAFERVGQALEKQVSRWLGPSPITQAFVTTSILFVVGPMTLLGSIQDGLGDPSLLLIKAALDGIATLAFTTSLGWGTLFSAIPVFLVQGGVALLARQLQPLLRPEMIAALEATGGILILGIGINLLGLTRLRVGNLLPALLIVELLVGFLPVWELNF</sequence>
<proteinExistence type="predicted"/>